<dbReference type="AlphaFoldDB" id="A0A6A4DEF9"/>
<comment type="caution">
    <text evidence="1">The sequence shown here is derived from an EMBL/GenBank/DDBJ whole genome shotgun (WGS) entry which is preliminary data.</text>
</comment>
<keyword evidence="2" id="KW-1185">Reference proteome</keyword>
<evidence type="ECO:0000313" key="1">
    <source>
        <dbReference type="EMBL" id="KAE9306233.1"/>
    </source>
</evidence>
<dbReference type="EMBL" id="QXFT01001984">
    <property type="protein sequence ID" value="KAE9306233.1"/>
    <property type="molecule type" value="Genomic_DNA"/>
</dbReference>
<protein>
    <submittedName>
        <fullName evidence="1">Uncharacterized protein</fullName>
    </submittedName>
</protein>
<reference evidence="1 2" key="1">
    <citation type="submission" date="2018-08" db="EMBL/GenBank/DDBJ databases">
        <title>Genomic investigation of the strawberry pathogen Phytophthora fragariae indicates pathogenicity is determined by transcriptional variation in three key races.</title>
        <authorList>
            <person name="Adams T.M."/>
            <person name="Armitage A.D."/>
            <person name="Sobczyk M.K."/>
            <person name="Bates H.J."/>
            <person name="Dunwell J.M."/>
            <person name="Nellist C.F."/>
            <person name="Harrison R.J."/>
        </authorList>
    </citation>
    <scope>NUCLEOTIDE SEQUENCE [LARGE SCALE GENOMIC DNA]</scope>
    <source>
        <strain evidence="1 2">SCRP333</strain>
    </source>
</reference>
<evidence type="ECO:0000313" key="2">
    <source>
        <dbReference type="Proteomes" id="UP000434957"/>
    </source>
</evidence>
<accession>A0A6A4DEF9</accession>
<sequence length="47" mass="4990">MGIKCFVYGICLLVVRQISTNGAGQHIAAAQSRYAHQLGDQALADTV</sequence>
<gene>
    <name evidence="1" type="ORF">PR003_g21291</name>
</gene>
<proteinExistence type="predicted"/>
<name>A0A6A4DEF9_9STRA</name>
<dbReference type="Proteomes" id="UP000434957">
    <property type="component" value="Unassembled WGS sequence"/>
</dbReference>
<organism evidence="1 2">
    <name type="scientific">Phytophthora rubi</name>
    <dbReference type="NCBI Taxonomy" id="129364"/>
    <lineage>
        <taxon>Eukaryota</taxon>
        <taxon>Sar</taxon>
        <taxon>Stramenopiles</taxon>
        <taxon>Oomycota</taxon>
        <taxon>Peronosporomycetes</taxon>
        <taxon>Peronosporales</taxon>
        <taxon>Peronosporaceae</taxon>
        <taxon>Phytophthora</taxon>
    </lineage>
</organism>